<dbReference type="EMBL" id="BTSY01000001">
    <property type="protein sequence ID" value="GMT11812.1"/>
    <property type="molecule type" value="Genomic_DNA"/>
</dbReference>
<dbReference type="PANTHER" id="PTHR19229:SF260">
    <property type="entry name" value="ABC TRANSPORTER DOMAIN-CONTAINING PROTEIN"/>
    <property type="match status" value="1"/>
</dbReference>
<dbReference type="InterPro" id="IPR026082">
    <property type="entry name" value="ABCA"/>
</dbReference>
<dbReference type="Proteomes" id="UP001432322">
    <property type="component" value="Unassembled WGS sequence"/>
</dbReference>
<dbReference type="PANTHER" id="PTHR19229">
    <property type="entry name" value="ATP-BINDING CASSETTE TRANSPORTER SUBFAMILY A ABCA"/>
    <property type="match status" value="1"/>
</dbReference>
<feature type="non-terminal residue" evidence="2">
    <location>
        <position position="1"/>
    </location>
</feature>
<reference evidence="2" key="1">
    <citation type="submission" date="2023-10" db="EMBL/GenBank/DDBJ databases">
        <title>Genome assembly of Pristionchus species.</title>
        <authorList>
            <person name="Yoshida K."/>
            <person name="Sommer R.J."/>
        </authorList>
    </citation>
    <scope>NUCLEOTIDE SEQUENCE</scope>
    <source>
        <strain evidence="2">RS5133</strain>
    </source>
</reference>
<sequence>VADIVITCVGMQTHADKKTQSYSGGQRRKISVAASLLAQNSLIILDEPTAGIDPIARRDVWNVICALRDSTNTAIVLTSHSM</sequence>
<name>A0AAV5UX11_9BILA</name>
<feature type="non-terminal residue" evidence="2">
    <location>
        <position position="82"/>
    </location>
</feature>
<protein>
    <recommendedName>
        <fullName evidence="1">ABC transporter domain-containing protein</fullName>
    </recommendedName>
</protein>
<dbReference type="GO" id="GO:0005319">
    <property type="term" value="F:lipid transporter activity"/>
    <property type="evidence" value="ECO:0007669"/>
    <property type="project" value="TreeGrafter"/>
</dbReference>
<dbReference type="GO" id="GO:0016020">
    <property type="term" value="C:membrane"/>
    <property type="evidence" value="ECO:0007669"/>
    <property type="project" value="InterPro"/>
</dbReference>
<keyword evidence="3" id="KW-1185">Reference proteome</keyword>
<dbReference type="Gene3D" id="3.40.50.300">
    <property type="entry name" value="P-loop containing nucleotide triphosphate hydrolases"/>
    <property type="match status" value="1"/>
</dbReference>
<comment type="caution">
    <text evidence="2">The sequence shown here is derived from an EMBL/GenBank/DDBJ whole genome shotgun (WGS) entry which is preliminary data.</text>
</comment>
<dbReference type="GO" id="GO:0016887">
    <property type="term" value="F:ATP hydrolysis activity"/>
    <property type="evidence" value="ECO:0007669"/>
    <property type="project" value="InterPro"/>
</dbReference>
<dbReference type="AlphaFoldDB" id="A0AAV5UX11"/>
<evidence type="ECO:0000313" key="2">
    <source>
        <dbReference type="EMBL" id="GMT11812.1"/>
    </source>
</evidence>
<accession>A0AAV5UX11</accession>
<dbReference type="InterPro" id="IPR027417">
    <property type="entry name" value="P-loop_NTPase"/>
</dbReference>
<proteinExistence type="predicted"/>
<evidence type="ECO:0000259" key="1">
    <source>
        <dbReference type="Pfam" id="PF00005"/>
    </source>
</evidence>
<feature type="domain" description="ABC transporter" evidence="1">
    <location>
        <begin position="11"/>
        <end position="50"/>
    </location>
</feature>
<dbReference type="Pfam" id="PF00005">
    <property type="entry name" value="ABC_tran"/>
    <property type="match status" value="1"/>
</dbReference>
<dbReference type="InterPro" id="IPR003439">
    <property type="entry name" value="ABC_transporter-like_ATP-bd"/>
</dbReference>
<evidence type="ECO:0000313" key="3">
    <source>
        <dbReference type="Proteomes" id="UP001432322"/>
    </source>
</evidence>
<dbReference type="SUPFAM" id="SSF52540">
    <property type="entry name" value="P-loop containing nucleoside triphosphate hydrolases"/>
    <property type="match status" value="1"/>
</dbReference>
<gene>
    <name evidence="2" type="ORF">PFISCL1PPCAC_3109</name>
</gene>
<dbReference type="GO" id="GO:0140359">
    <property type="term" value="F:ABC-type transporter activity"/>
    <property type="evidence" value="ECO:0007669"/>
    <property type="project" value="InterPro"/>
</dbReference>
<dbReference type="GO" id="GO:0005524">
    <property type="term" value="F:ATP binding"/>
    <property type="evidence" value="ECO:0007669"/>
    <property type="project" value="InterPro"/>
</dbReference>
<organism evidence="2 3">
    <name type="scientific">Pristionchus fissidentatus</name>
    <dbReference type="NCBI Taxonomy" id="1538716"/>
    <lineage>
        <taxon>Eukaryota</taxon>
        <taxon>Metazoa</taxon>
        <taxon>Ecdysozoa</taxon>
        <taxon>Nematoda</taxon>
        <taxon>Chromadorea</taxon>
        <taxon>Rhabditida</taxon>
        <taxon>Rhabditina</taxon>
        <taxon>Diplogasteromorpha</taxon>
        <taxon>Diplogasteroidea</taxon>
        <taxon>Neodiplogasteridae</taxon>
        <taxon>Pristionchus</taxon>
    </lineage>
</organism>